<dbReference type="AlphaFoldDB" id="A0A221SYL8"/>
<organism evidence="2 3">
    <name type="scientific">Deinococcus ficus</name>
    <dbReference type="NCBI Taxonomy" id="317577"/>
    <lineage>
        <taxon>Bacteria</taxon>
        <taxon>Thermotogati</taxon>
        <taxon>Deinococcota</taxon>
        <taxon>Deinococci</taxon>
        <taxon>Deinococcales</taxon>
        <taxon>Deinococcaceae</taxon>
        <taxon>Deinococcus</taxon>
    </lineage>
</organism>
<sequence>MLLMLLALPLGARGLTAAGWPDLIILWVIAVVGAHFYPFAGAFHAPVFRRLAGALVAVALLGAVGWALHWPLAPAVAAVVAGFVLLAFSAGWPISARTGGPER</sequence>
<evidence type="ECO:0000256" key="1">
    <source>
        <dbReference type="SAM" id="Phobius"/>
    </source>
</evidence>
<dbReference type="KEGG" id="dfc:DFI_12745"/>
<keyword evidence="1" id="KW-0812">Transmembrane</keyword>
<reference evidence="2 3" key="1">
    <citation type="submission" date="2017-05" db="EMBL/GenBank/DDBJ databases">
        <title>The complete genome sequence of Deinococcus ficus isolated from the rhizosphere of the Ficus religiosa L. in Taiwan.</title>
        <authorList>
            <person name="Wu K.-M."/>
            <person name="Liao T.-L."/>
            <person name="Liu Y.-M."/>
            <person name="Young C.-C."/>
            <person name="Tsai S.-F."/>
        </authorList>
    </citation>
    <scope>NUCLEOTIDE SEQUENCE [LARGE SCALE GENOMIC DNA]</scope>
    <source>
        <strain evidence="2 3">CC-FR2-10</strain>
    </source>
</reference>
<proteinExistence type="predicted"/>
<gene>
    <name evidence="2" type="ORF">DFI_12745</name>
</gene>
<keyword evidence="3" id="KW-1185">Reference proteome</keyword>
<name>A0A221SYL8_9DEIO</name>
<feature type="transmembrane region" description="Helical" evidence="1">
    <location>
        <begin position="24"/>
        <end position="44"/>
    </location>
</feature>
<feature type="transmembrane region" description="Helical" evidence="1">
    <location>
        <begin position="75"/>
        <end position="94"/>
    </location>
</feature>
<dbReference type="Proteomes" id="UP000259030">
    <property type="component" value="Chromosome"/>
</dbReference>
<evidence type="ECO:0000313" key="2">
    <source>
        <dbReference type="EMBL" id="ASN81742.1"/>
    </source>
</evidence>
<evidence type="ECO:0000313" key="3">
    <source>
        <dbReference type="Proteomes" id="UP000259030"/>
    </source>
</evidence>
<protein>
    <submittedName>
        <fullName evidence="2">Uncharacterized protein</fullName>
    </submittedName>
</protein>
<keyword evidence="1" id="KW-1133">Transmembrane helix</keyword>
<keyword evidence="1" id="KW-0472">Membrane</keyword>
<feature type="transmembrane region" description="Helical" evidence="1">
    <location>
        <begin position="51"/>
        <end position="69"/>
    </location>
</feature>
<dbReference type="EMBL" id="CP021081">
    <property type="protein sequence ID" value="ASN81742.1"/>
    <property type="molecule type" value="Genomic_DNA"/>
</dbReference>
<accession>A0A221SYL8</accession>